<evidence type="ECO:0000256" key="1">
    <source>
        <dbReference type="SAM" id="MobiDB-lite"/>
    </source>
</evidence>
<proteinExistence type="predicted"/>
<reference evidence="2 3" key="1">
    <citation type="submission" date="2018-10" db="EMBL/GenBank/DDBJ databases">
        <title>Complete genome sequence of Malassezia restricta CBS 7877.</title>
        <authorList>
            <person name="Morand S.C."/>
            <person name="Bertignac M."/>
            <person name="Iltis A."/>
            <person name="Kolder I."/>
            <person name="Pirovano W."/>
            <person name="Jourdain R."/>
            <person name="Clavaud C."/>
        </authorList>
    </citation>
    <scope>NUCLEOTIDE SEQUENCE [LARGE SCALE GENOMIC DNA]</scope>
    <source>
        <strain evidence="2 3">CBS 7877</strain>
    </source>
</reference>
<dbReference type="VEuPathDB" id="FungiDB:DNF11_1843"/>
<evidence type="ECO:0008006" key="4">
    <source>
        <dbReference type="Google" id="ProtNLM"/>
    </source>
</evidence>
<organism evidence="2 3">
    <name type="scientific">Malassezia restricta (strain ATCC 96810 / NBRC 103918 / CBS 7877)</name>
    <name type="common">Seborrheic dermatitis infection agent</name>
    <dbReference type="NCBI Taxonomy" id="425264"/>
    <lineage>
        <taxon>Eukaryota</taxon>
        <taxon>Fungi</taxon>
        <taxon>Dikarya</taxon>
        <taxon>Basidiomycota</taxon>
        <taxon>Ustilaginomycotina</taxon>
        <taxon>Malasseziomycetes</taxon>
        <taxon>Malasseziales</taxon>
        <taxon>Malasseziaceae</taxon>
        <taxon>Malassezia</taxon>
    </lineage>
</organism>
<dbReference type="OrthoDB" id="3366546at2759"/>
<feature type="compositionally biased region" description="Basic and acidic residues" evidence="1">
    <location>
        <begin position="136"/>
        <end position="149"/>
    </location>
</feature>
<feature type="compositionally biased region" description="Basic and acidic residues" evidence="1">
    <location>
        <begin position="196"/>
        <end position="208"/>
    </location>
</feature>
<gene>
    <name evidence="2" type="ORF">DNF11_1843</name>
</gene>
<feature type="region of interest" description="Disordered" evidence="1">
    <location>
        <begin position="130"/>
        <end position="258"/>
    </location>
</feature>
<dbReference type="AlphaFoldDB" id="A0A3G2S3X5"/>
<evidence type="ECO:0000313" key="2">
    <source>
        <dbReference type="EMBL" id="AYO42793.1"/>
    </source>
</evidence>
<accession>A0A3G2S3X5</accession>
<dbReference type="STRING" id="425264.A0A3G2S3X5"/>
<feature type="compositionally biased region" description="Basic and acidic residues" evidence="1">
    <location>
        <begin position="158"/>
        <end position="171"/>
    </location>
</feature>
<dbReference type="EMBL" id="CP033150">
    <property type="protein sequence ID" value="AYO42793.1"/>
    <property type="molecule type" value="Genomic_DNA"/>
</dbReference>
<name>A0A3G2S3X5_MALR7</name>
<dbReference type="Proteomes" id="UP000269793">
    <property type="component" value="Chromosome III"/>
</dbReference>
<protein>
    <recommendedName>
        <fullName evidence="4">G-patch domain-containing protein</fullName>
    </recommendedName>
</protein>
<sequence>MAESAKPRTLFAPPSLSGMPLNTAQYLTKYGWKGHGSPLDGEGGRGLKKPLLIPKKRSLSGIGQDRDRAVEWWDDVFAASAKALTIGRETGHQAENSTVPRRALSTIAKQEHARRTLMSGFRRGQVLGGTIIEKSSTAEKQDPELASKEKSKKKSKGKERSKSSESRDKSQPKVKRKKDKDRSKDQRKKGKGRSKDKHEKDKSESKDKRQSKKNSKSKDKSQSKDKSCNLFPDKLTPQDTPKRKRDESSGGPQKKQRA</sequence>
<keyword evidence="3" id="KW-1185">Reference proteome</keyword>
<feature type="compositionally biased region" description="Basic and acidic residues" evidence="1">
    <location>
        <begin position="216"/>
        <end position="227"/>
    </location>
</feature>
<evidence type="ECO:0000313" key="3">
    <source>
        <dbReference type="Proteomes" id="UP000269793"/>
    </source>
</evidence>
<feature type="compositionally biased region" description="Basic residues" evidence="1">
    <location>
        <begin position="172"/>
        <end position="195"/>
    </location>
</feature>